<feature type="transmembrane region" description="Helical" evidence="9">
    <location>
        <begin position="365"/>
        <end position="395"/>
    </location>
</feature>
<organism evidence="10 11">
    <name type="scientific">Aerococcus viridans</name>
    <dbReference type="NCBI Taxonomy" id="1377"/>
    <lineage>
        <taxon>Bacteria</taxon>
        <taxon>Bacillati</taxon>
        <taxon>Bacillota</taxon>
        <taxon>Bacilli</taxon>
        <taxon>Lactobacillales</taxon>
        <taxon>Aerococcaceae</taxon>
        <taxon>Aerococcus</taxon>
    </lineage>
</organism>
<proteinExistence type="inferred from homology"/>
<keyword evidence="6" id="KW-0406">Ion transport</keyword>
<dbReference type="GO" id="GO:0033179">
    <property type="term" value="C:proton-transporting V-type ATPase, V0 domain"/>
    <property type="evidence" value="ECO:0007669"/>
    <property type="project" value="InterPro"/>
</dbReference>
<dbReference type="Proteomes" id="UP000235701">
    <property type="component" value="Unassembled WGS sequence"/>
</dbReference>
<keyword evidence="4 9" id="KW-0812">Transmembrane</keyword>
<comment type="caution">
    <text evidence="10">The sequence shown here is derived from an EMBL/GenBank/DDBJ whole genome shotgun (WGS) entry which is preliminary data.</text>
</comment>
<evidence type="ECO:0000256" key="5">
    <source>
        <dbReference type="ARBA" id="ARBA00022989"/>
    </source>
</evidence>
<accession>A0A2N6UCN4</accession>
<dbReference type="PANTHER" id="PTHR11629">
    <property type="entry name" value="VACUOLAR PROTON ATPASES"/>
    <property type="match status" value="1"/>
</dbReference>
<comment type="similarity">
    <text evidence="2">Belongs to the V-ATPase 116 kDa subunit family.</text>
</comment>
<keyword evidence="8" id="KW-0175">Coiled coil</keyword>
<dbReference type="GO" id="GO:0016471">
    <property type="term" value="C:vacuolar proton-transporting V-type ATPase complex"/>
    <property type="evidence" value="ECO:0007669"/>
    <property type="project" value="TreeGrafter"/>
</dbReference>
<dbReference type="AlphaFoldDB" id="A0A2N6UCN4"/>
<evidence type="ECO:0000313" key="11">
    <source>
        <dbReference type="Proteomes" id="UP000235701"/>
    </source>
</evidence>
<evidence type="ECO:0000256" key="6">
    <source>
        <dbReference type="ARBA" id="ARBA00023065"/>
    </source>
</evidence>
<feature type="transmembrane region" description="Helical" evidence="9">
    <location>
        <begin position="486"/>
        <end position="504"/>
    </location>
</feature>
<evidence type="ECO:0000256" key="8">
    <source>
        <dbReference type="SAM" id="Coils"/>
    </source>
</evidence>
<dbReference type="GO" id="GO:0051117">
    <property type="term" value="F:ATPase binding"/>
    <property type="evidence" value="ECO:0007669"/>
    <property type="project" value="TreeGrafter"/>
</dbReference>
<keyword evidence="7 9" id="KW-0472">Membrane</keyword>
<evidence type="ECO:0000256" key="1">
    <source>
        <dbReference type="ARBA" id="ARBA00004141"/>
    </source>
</evidence>
<evidence type="ECO:0000256" key="9">
    <source>
        <dbReference type="SAM" id="Phobius"/>
    </source>
</evidence>
<feature type="transmembrane region" description="Helical" evidence="9">
    <location>
        <begin position="407"/>
        <end position="425"/>
    </location>
</feature>
<comment type="subcellular location">
    <subcellularLocation>
        <location evidence="1">Membrane</location>
        <topology evidence="1">Multi-pass membrane protein</topology>
    </subcellularLocation>
</comment>
<dbReference type="EMBL" id="PNHQ01000017">
    <property type="protein sequence ID" value="PMC79354.1"/>
    <property type="molecule type" value="Genomic_DNA"/>
</dbReference>
<dbReference type="RefSeq" id="WP_070467299.1">
    <property type="nucleotide sequence ID" value="NZ_PNHQ01000017.1"/>
</dbReference>
<sequence>MAIAKMQKVSIVTAPNNKEQLLYTLQTMQNIQVSDLSLKVTGQDFTFNNNYQNDRDYQVIYERGREVLNYLSQYQQKVSLKDKITAKRPQMTMDELHRSVDEAKALELIEQVEGLKQKRNDIQDQRQRVEDEQTTIAKWRALDVEPKTLKELNLFDVRLGTIPNDENRYHWQQLKALENVAVEEVFANENEIGVAIVALPGHNDNLQASLLENYFSEVEFNYEQTPEETFQSLEKERKQLIKDEEAVVKDLKDMQGSKATIQLAVEEFFNRSQRANAAQLSYDNQQLSLFSGWVEESQVENLQAVLEENFDADALALILEETTEQEVKEDEVPIKLHNASIVEPFEMITEMYSLPNYREKDPTNWVAGFYMLFFAMMMGDFGYGLLLWIGTLFALKVMDLRKGTKRFVKFGHILSYPTMLIGLAYGSIFGESLPFNLINPTDDALVLMVISLAIGYIHIFVGLCLNIRLQLSRKDYAAAYNDGVGWLALLIALAIGIAGFVFSIGSLITVAKWLAIVAAAGIILVPMFTSNNKAVGGVVGLYNLYGVSSYVGDFVSYTRLMALGISGGAIAMSFNILFTILPVPVRFTAGILMIIALQLFNMFLSLLSAYVHSMRLVFVEFFGKFYEGGGQAFKPIRTLQEFVSLKDVEEN</sequence>
<evidence type="ECO:0000256" key="2">
    <source>
        <dbReference type="ARBA" id="ARBA00009904"/>
    </source>
</evidence>
<evidence type="ECO:0000256" key="3">
    <source>
        <dbReference type="ARBA" id="ARBA00022448"/>
    </source>
</evidence>
<feature type="transmembrane region" description="Helical" evidence="9">
    <location>
        <begin position="560"/>
        <end position="581"/>
    </location>
</feature>
<gene>
    <name evidence="10" type="ORF">CJ191_07080</name>
</gene>
<evidence type="ECO:0000256" key="4">
    <source>
        <dbReference type="ARBA" id="ARBA00022692"/>
    </source>
</evidence>
<protein>
    <submittedName>
        <fullName evidence="10">V-type ATP synthase subunit I</fullName>
    </submittedName>
</protein>
<feature type="transmembrane region" description="Helical" evidence="9">
    <location>
        <begin position="510"/>
        <end position="528"/>
    </location>
</feature>
<dbReference type="InterPro" id="IPR002490">
    <property type="entry name" value="V-ATPase_116kDa_su"/>
</dbReference>
<keyword evidence="3" id="KW-0813">Transport</keyword>
<keyword evidence="5 9" id="KW-1133">Transmembrane helix</keyword>
<feature type="transmembrane region" description="Helical" evidence="9">
    <location>
        <begin position="587"/>
        <end position="611"/>
    </location>
</feature>
<dbReference type="OrthoDB" id="9803814at2"/>
<keyword evidence="11" id="KW-1185">Reference proteome</keyword>
<evidence type="ECO:0000256" key="7">
    <source>
        <dbReference type="ARBA" id="ARBA00023136"/>
    </source>
</evidence>
<dbReference type="GO" id="GO:0046961">
    <property type="term" value="F:proton-transporting ATPase activity, rotational mechanism"/>
    <property type="evidence" value="ECO:0007669"/>
    <property type="project" value="InterPro"/>
</dbReference>
<name>A0A2N6UCN4_9LACT</name>
<dbReference type="GO" id="GO:0007035">
    <property type="term" value="P:vacuolar acidification"/>
    <property type="evidence" value="ECO:0007669"/>
    <property type="project" value="TreeGrafter"/>
</dbReference>
<feature type="coiled-coil region" evidence="8">
    <location>
        <begin position="105"/>
        <end position="135"/>
    </location>
</feature>
<evidence type="ECO:0000313" key="10">
    <source>
        <dbReference type="EMBL" id="PMC79354.1"/>
    </source>
</evidence>
<feature type="transmembrane region" description="Helical" evidence="9">
    <location>
        <begin position="445"/>
        <end position="465"/>
    </location>
</feature>
<dbReference type="PANTHER" id="PTHR11629:SF63">
    <property type="entry name" value="V-TYPE PROTON ATPASE SUBUNIT A"/>
    <property type="match status" value="1"/>
</dbReference>
<reference evidence="10 11" key="1">
    <citation type="submission" date="2017-09" db="EMBL/GenBank/DDBJ databases">
        <title>Bacterial strain isolated from the female urinary microbiota.</title>
        <authorList>
            <person name="Thomas-White K."/>
            <person name="Kumar N."/>
            <person name="Forster S."/>
            <person name="Putonti C."/>
            <person name="Lawley T."/>
            <person name="Wolfe A.J."/>
        </authorList>
    </citation>
    <scope>NUCLEOTIDE SEQUENCE [LARGE SCALE GENOMIC DNA]</scope>
    <source>
        <strain evidence="10 11">UMB0240</strain>
    </source>
</reference>